<dbReference type="AlphaFoldDB" id="A0A4R7K0T2"/>
<feature type="transmembrane region" description="Helical" evidence="2">
    <location>
        <begin position="91"/>
        <end position="112"/>
    </location>
</feature>
<dbReference type="Proteomes" id="UP000295830">
    <property type="component" value="Unassembled WGS sequence"/>
</dbReference>
<comment type="similarity">
    <text evidence="1">Belongs to the polysaccharide synthase family.</text>
</comment>
<proteinExistence type="inferred from homology"/>
<dbReference type="Pfam" id="PF02719">
    <property type="entry name" value="Polysacc_synt_2"/>
    <property type="match status" value="1"/>
</dbReference>
<dbReference type="OrthoDB" id="9803111at2"/>
<evidence type="ECO:0000256" key="2">
    <source>
        <dbReference type="SAM" id="Phobius"/>
    </source>
</evidence>
<dbReference type="Gene3D" id="3.40.50.720">
    <property type="entry name" value="NAD(P)-binding Rossmann-like Domain"/>
    <property type="match status" value="2"/>
</dbReference>
<dbReference type="PANTHER" id="PTHR43318">
    <property type="entry name" value="UDP-N-ACETYLGLUCOSAMINE 4,6-DEHYDRATASE"/>
    <property type="match status" value="1"/>
</dbReference>
<dbReference type="InterPro" id="IPR003869">
    <property type="entry name" value="Polysac_CapD-like"/>
</dbReference>
<dbReference type="RefSeq" id="WP_133735550.1">
    <property type="nucleotide sequence ID" value="NZ_SOAX01000002.1"/>
</dbReference>
<evidence type="ECO:0000259" key="3">
    <source>
        <dbReference type="Pfam" id="PF02719"/>
    </source>
</evidence>
<dbReference type="SUPFAM" id="SSF51735">
    <property type="entry name" value="NAD(P)-binding Rossmann-fold domains"/>
    <property type="match status" value="2"/>
</dbReference>
<dbReference type="CDD" id="cd05237">
    <property type="entry name" value="UDP_invert_4-6DH_SDR_e"/>
    <property type="match status" value="1"/>
</dbReference>
<dbReference type="InterPro" id="IPR051203">
    <property type="entry name" value="Polysaccharide_Synthase-Rel"/>
</dbReference>
<gene>
    <name evidence="4" type="ORF">DES49_1301</name>
</gene>
<evidence type="ECO:0000313" key="5">
    <source>
        <dbReference type="Proteomes" id="UP000295830"/>
    </source>
</evidence>
<feature type="transmembrane region" description="Helical" evidence="2">
    <location>
        <begin position="58"/>
        <end position="79"/>
    </location>
</feature>
<keyword evidence="5" id="KW-1185">Reference proteome</keyword>
<dbReference type="EMBL" id="SOAX01000002">
    <property type="protein sequence ID" value="TDT43483.1"/>
    <property type="molecule type" value="Genomic_DNA"/>
</dbReference>
<reference evidence="4 5" key="1">
    <citation type="submission" date="2019-03" db="EMBL/GenBank/DDBJ databases">
        <title>Genomic Encyclopedia of Type Strains, Phase IV (KMG-IV): sequencing the most valuable type-strain genomes for metagenomic binning, comparative biology and taxonomic classification.</title>
        <authorList>
            <person name="Goeker M."/>
        </authorList>
    </citation>
    <scope>NUCLEOTIDE SEQUENCE [LARGE SCALE GENOMIC DNA]</scope>
    <source>
        <strain evidence="4 5">DSM 15505</strain>
    </source>
</reference>
<feature type="domain" description="Polysaccharide biosynthesis protein CapD-like" evidence="3">
    <location>
        <begin position="292"/>
        <end position="585"/>
    </location>
</feature>
<keyword evidence="2" id="KW-1133">Transmembrane helix</keyword>
<protein>
    <submittedName>
        <fullName evidence="4">FlaA1/EpsC-like NDP-sugar epimerase</fullName>
    </submittedName>
</protein>
<accession>A0A4R7K0T2</accession>
<dbReference type="Pfam" id="PF13727">
    <property type="entry name" value="CoA_binding_3"/>
    <property type="match status" value="1"/>
</dbReference>
<evidence type="ECO:0000313" key="4">
    <source>
        <dbReference type="EMBL" id="TDT43483.1"/>
    </source>
</evidence>
<dbReference type="PANTHER" id="PTHR43318:SF1">
    <property type="entry name" value="POLYSACCHARIDE BIOSYNTHESIS PROTEIN EPSC-RELATED"/>
    <property type="match status" value="1"/>
</dbReference>
<keyword evidence="2" id="KW-0472">Membrane</keyword>
<feature type="transmembrane region" description="Helical" evidence="2">
    <location>
        <begin position="26"/>
        <end position="46"/>
    </location>
</feature>
<sequence>MRNHLKHYSRWLFSRFVGLERPQKRIISVISDLVFILFSLWAAFSLRFETLFFTRDPGYYALFGLTAIATVFLFARLGLYRAVIRYISERALVTVLGGIAVSTLTFIAIAFLLQIDIPRSVPVLYGALAFLFVSGTRFSVRTLLNRPRHLSKMPVLIVGAGETGLQLASALSQGIEYRPMAFISLEPDNHKTTINGMPVYDLDHAKRAVHKHQTERIFLALDPNADIDRQALLGKLEGLPVPVQTVPSVSELVTGRASITDVRDLEIDDLLGRDPVSYRNEDVAASLSGKVVMVTGAGGSIGSELCRQIIRQQPAAIVLFEQSEFGLYQVERELSVISDNEQLDIPVHPLMGSVAHRRRCESAMRTFGVQIVYHAAAYKHVPLVEQNVIEGVQNNVFGTWYTAEAAIATGVERFVLVSTDKAVRPTNVMGASKRLAELVLQGLAQRQSDTVFSMVRFGNVLGSSGSVVPLFREQIRNGGPVTVTHPDIIRYFMTIPEASQLVLQAGAMGEGGEVFVLDMGEPVSIAELARKMIHLMGLTEKHDDNRHGDIEVAFTGLRPGEKLYEELLIGDDPQGTAHPRIMKAREAAMGWPELEQLLEQLMLASRAFNCQKVVELLNSAPTAYQPNEVSDLIWCNGWENGIEEPATGNVSDKIRRIFE</sequence>
<organism evidence="4 5">
    <name type="scientific">Halospina denitrificans</name>
    <dbReference type="NCBI Taxonomy" id="332522"/>
    <lineage>
        <taxon>Bacteria</taxon>
        <taxon>Pseudomonadati</taxon>
        <taxon>Pseudomonadota</taxon>
        <taxon>Gammaproteobacteria</taxon>
        <taxon>Halospina</taxon>
    </lineage>
</organism>
<keyword evidence="2" id="KW-0812">Transmembrane</keyword>
<evidence type="ECO:0000256" key="1">
    <source>
        <dbReference type="ARBA" id="ARBA00007430"/>
    </source>
</evidence>
<comment type="caution">
    <text evidence="4">The sequence shown here is derived from an EMBL/GenBank/DDBJ whole genome shotgun (WGS) entry which is preliminary data.</text>
</comment>
<name>A0A4R7K0T2_9GAMM</name>
<dbReference type="InterPro" id="IPR036291">
    <property type="entry name" value="NAD(P)-bd_dom_sf"/>
</dbReference>